<keyword evidence="1" id="KW-0812">Transmembrane</keyword>
<evidence type="ECO:0000313" key="2">
    <source>
        <dbReference type="EMBL" id="OGD83305.1"/>
    </source>
</evidence>
<sequence length="140" mass="16293">MSFPEFFALYIASKLVFVLILILLIVLLFVYAYVSFTSKERKLLKKYDAKKVRDHRYCSQAVYVVKFEDLKAINHGLVNFPEWADAEGNLRIRAFASKIESVGKIENDGWVTYTLDRWCNEAEIFNARSFRLDPSIVVKV</sequence>
<protein>
    <submittedName>
        <fullName evidence="2">Uncharacterized protein</fullName>
    </submittedName>
</protein>
<proteinExistence type="predicted"/>
<keyword evidence="1" id="KW-0472">Membrane</keyword>
<name>A0A1F5FUN5_9BACT</name>
<reference evidence="2 3" key="1">
    <citation type="journal article" date="2016" name="Nat. Commun.">
        <title>Thousands of microbial genomes shed light on interconnected biogeochemical processes in an aquifer system.</title>
        <authorList>
            <person name="Anantharaman K."/>
            <person name="Brown C.T."/>
            <person name="Hug L.A."/>
            <person name="Sharon I."/>
            <person name="Castelle C.J."/>
            <person name="Probst A.J."/>
            <person name="Thomas B.C."/>
            <person name="Singh A."/>
            <person name="Wilkins M.J."/>
            <person name="Karaoz U."/>
            <person name="Brodie E.L."/>
            <person name="Williams K.H."/>
            <person name="Hubbard S.S."/>
            <person name="Banfield J.F."/>
        </authorList>
    </citation>
    <scope>NUCLEOTIDE SEQUENCE [LARGE SCALE GENOMIC DNA]</scope>
</reference>
<comment type="caution">
    <text evidence="2">The sequence shown here is derived from an EMBL/GenBank/DDBJ whole genome shotgun (WGS) entry which is preliminary data.</text>
</comment>
<evidence type="ECO:0000313" key="3">
    <source>
        <dbReference type="Proteomes" id="UP000179237"/>
    </source>
</evidence>
<gene>
    <name evidence="2" type="ORF">A2572_03540</name>
</gene>
<evidence type="ECO:0000256" key="1">
    <source>
        <dbReference type="SAM" id="Phobius"/>
    </source>
</evidence>
<accession>A0A1F5FUN5</accession>
<organism evidence="2 3">
    <name type="scientific">Candidatus Collierbacteria bacterium RIFOXYD1_FULL_40_9</name>
    <dbReference type="NCBI Taxonomy" id="1817731"/>
    <lineage>
        <taxon>Bacteria</taxon>
        <taxon>Candidatus Collieribacteriota</taxon>
    </lineage>
</organism>
<keyword evidence="1" id="KW-1133">Transmembrane helix</keyword>
<dbReference type="EMBL" id="MFAQ01000021">
    <property type="protein sequence ID" value="OGD83305.1"/>
    <property type="molecule type" value="Genomic_DNA"/>
</dbReference>
<dbReference type="Proteomes" id="UP000179237">
    <property type="component" value="Unassembled WGS sequence"/>
</dbReference>
<feature type="transmembrane region" description="Helical" evidence="1">
    <location>
        <begin position="6"/>
        <end position="34"/>
    </location>
</feature>
<dbReference type="AlphaFoldDB" id="A0A1F5FUN5"/>